<sequence>MPIYYKKVSHDANDLSLIESGLGSTSSANVGNSFFNNIGSMPKKLTNNFGSRSSVNEVELEKISFSFPGSNEDCENGGDDFDKSRLLSKTSDADRDRLMTRFGPVVVVKQSPAIIVDGQNKSLPPRPVIITYHDIGLNYFSNFESFFSRAYIKQMLQDFRIYHINAPGQEENSEDLSSNYLFPTMDELCAQLDEICRYYNIQEFIGFGYGTGSNVLSRFALKHPDMVEGLFLINPSATTSTWTEWFYQKLNLRALAQPPSTANVTPSSSIQNQDLPLTVQDYFLWHLFGNLSLPDRPIDEEAVTFYRRYFSSGVINKNNLARFLESYLNRTALGISRDDRITNFKCPVAIVSADYSPHVDESVKMNSRLDPTNSTWVKLGDCSMPLEEQPNKTAEVLFLFLQGLGYTLKKALNRSRGSSLLSGKSMPCLQFLHPTKQNSSTQSAATIIPNSNGSSTYATVSSSSPQNNRRATLADSGLSI</sequence>
<dbReference type="GeneID" id="113793439"/>
<dbReference type="InterPro" id="IPR029058">
    <property type="entry name" value="AB_hydrolase_fold"/>
</dbReference>
<protein>
    <submittedName>
        <fullName evidence="4 5">Protein NDRG3-like</fullName>
    </submittedName>
</protein>
<organism evidence="3 4">
    <name type="scientific">Dermatophagoides pteronyssinus</name>
    <name type="common">European house dust mite</name>
    <dbReference type="NCBI Taxonomy" id="6956"/>
    <lineage>
        <taxon>Eukaryota</taxon>
        <taxon>Metazoa</taxon>
        <taxon>Ecdysozoa</taxon>
        <taxon>Arthropoda</taxon>
        <taxon>Chelicerata</taxon>
        <taxon>Arachnida</taxon>
        <taxon>Acari</taxon>
        <taxon>Acariformes</taxon>
        <taxon>Sarcoptiformes</taxon>
        <taxon>Astigmata</taxon>
        <taxon>Psoroptidia</taxon>
        <taxon>Analgoidea</taxon>
        <taxon>Pyroglyphidae</taxon>
        <taxon>Dermatophagoidinae</taxon>
        <taxon>Dermatophagoides</taxon>
    </lineage>
</organism>
<evidence type="ECO:0000256" key="2">
    <source>
        <dbReference type="SAM" id="MobiDB-lite"/>
    </source>
</evidence>
<dbReference type="Proteomes" id="UP000515146">
    <property type="component" value="Unplaced"/>
</dbReference>
<dbReference type="InterPro" id="IPR004142">
    <property type="entry name" value="NDRG"/>
</dbReference>
<dbReference type="RefSeq" id="XP_027199280.1">
    <property type="nucleotide sequence ID" value="XM_027343479.1"/>
</dbReference>
<evidence type="ECO:0000256" key="1">
    <source>
        <dbReference type="ARBA" id="ARBA00005598"/>
    </source>
</evidence>
<feature type="region of interest" description="Disordered" evidence="2">
    <location>
        <begin position="454"/>
        <end position="480"/>
    </location>
</feature>
<dbReference type="OrthoDB" id="741027at2759"/>
<gene>
    <name evidence="4 5" type="primary">LOC113793439</name>
</gene>
<proteinExistence type="inferred from homology"/>
<reference evidence="4 5" key="1">
    <citation type="submission" date="2025-08" db="UniProtKB">
        <authorList>
            <consortium name="RefSeq"/>
        </authorList>
    </citation>
    <scope>IDENTIFICATION</scope>
    <source>
        <strain evidence="4 5">Airmid</strain>
    </source>
</reference>
<dbReference type="KEGG" id="dpte:113793439"/>
<dbReference type="Gene3D" id="3.40.50.1820">
    <property type="entry name" value="alpha/beta hydrolase"/>
    <property type="match status" value="1"/>
</dbReference>
<dbReference type="SUPFAM" id="SSF53474">
    <property type="entry name" value="alpha/beta-Hydrolases"/>
    <property type="match status" value="1"/>
</dbReference>
<evidence type="ECO:0000313" key="4">
    <source>
        <dbReference type="RefSeq" id="XP_027199278.1"/>
    </source>
</evidence>
<comment type="similarity">
    <text evidence="1">Belongs to the NDRG family.</text>
</comment>
<dbReference type="RefSeq" id="XP_027199278.1">
    <property type="nucleotide sequence ID" value="XM_027343477.1"/>
</dbReference>
<dbReference type="Pfam" id="PF03096">
    <property type="entry name" value="Ndr"/>
    <property type="match status" value="1"/>
</dbReference>
<dbReference type="PANTHER" id="PTHR11034">
    <property type="entry name" value="N-MYC DOWNSTREAM REGULATED"/>
    <property type="match status" value="1"/>
</dbReference>
<keyword evidence="3" id="KW-1185">Reference proteome</keyword>
<name>A0A6P6Y1B5_DERPT</name>
<evidence type="ECO:0000313" key="5">
    <source>
        <dbReference type="RefSeq" id="XP_027199280.1"/>
    </source>
</evidence>
<feature type="compositionally biased region" description="Low complexity" evidence="2">
    <location>
        <begin position="454"/>
        <end position="464"/>
    </location>
</feature>
<evidence type="ECO:0000313" key="3">
    <source>
        <dbReference type="Proteomes" id="UP000515146"/>
    </source>
</evidence>
<accession>A0A6P6Y1B5</accession>
<dbReference type="OMA" id="HYNIMEF"/>
<dbReference type="AlphaFoldDB" id="A0A6P6Y1B5"/>